<evidence type="ECO:0000256" key="6">
    <source>
        <dbReference type="ARBA" id="ARBA00023136"/>
    </source>
</evidence>
<dbReference type="InterPro" id="IPR048279">
    <property type="entry name" value="MdtK-like"/>
</dbReference>
<keyword evidence="5 7" id="KW-1133">Transmembrane helix</keyword>
<feature type="transmembrane region" description="Helical" evidence="7">
    <location>
        <begin position="361"/>
        <end position="382"/>
    </location>
</feature>
<reference evidence="8 9" key="3">
    <citation type="journal article" date="2008" name="BMC Genomics">
        <title>The genome of the versatile nitrogen fixer Azorhizobium caulinodans ORS571.</title>
        <authorList>
            <person name="Lee KB."/>
            <person name="Backer P.D."/>
            <person name="Aono T."/>
            <person name="Liu CT."/>
            <person name="Suzuki S."/>
            <person name="Suzuki T."/>
            <person name="Kaneko T."/>
            <person name="Yamada M."/>
            <person name="Tabata S."/>
            <person name="Kupfer D.M."/>
            <person name="Najar F.Z."/>
            <person name="Wiley G.B."/>
            <person name="Roe B."/>
            <person name="Binnewies T.T."/>
            <person name="Ussery D.W."/>
            <person name="D'Haeze W."/>
            <person name="Herder J.D."/>
            <person name="Gevers D."/>
            <person name="Vereecke D."/>
            <person name="Holsters M."/>
            <person name="Oyaizu H."/>
        </authorList>
    </citation>
    <scope>NUCLEOTIDE SEQUENCE [LARGE SCALE GENOMIC DNA]</scope>
    <source>
        <strain evidence="9">ATCC 43989 / DSM 5975 / JCM 20966 / LMG 6465 / NBRC 14845 / NCIMB 13405 / ORS 571</strain>
    </source>
</reference>
<evidence type="ECO:0000256" key="3">
    <source>
        <dbReference type="ARBA" id="ARBA00022475"/>
    </source>
</evidence>
<reference evidence="9" key="2">
    <citation type="submission" date="2007-04" db="EMBL/GenBank/DDBJ databases">
        <title>Complete genome sequence of the nitrogen-fixing bacterium Azorhizobium caulinodans ORS571.</title>
        <authorList>
            <person name="Lee K.B."/>
            <person name="Backer P.D."/>
            <person name="Aono T."/>
            <person name="Liu C.T."/>
            <person name="Suzuki S."/>
            <person name="Suzuki T."/>
            <person name="Kaneko T."/>
            <person name="Yamada M."/>
            <person name="Tabata S."/>
            <person name="Kupfer D.M."/>
            <person name="Najar F.Z."/>
            <person name="Wiley G.B."/>
            <person name="Roe B."/>
            <person name="Binnewies T."/>
            <person name="Ussery D."/>
            <person name="Vereecke D."/>
            <person name="Gevers D."/>
            <person name="Holsters M."/>
            <person name="Oyaizu H."/>
        </authorList>
    </citation>
    <scope>NUCLEOTIDE SEQUENCE [LARGE SCALE GENOMIC DNA]</scope>
    <source>
        <strain evidence="9">ATCC 43989 / DSM 5975 / JCM 20966 / LMG 6465 / NBRC 14845 / NCIMB 13405 / ORS 571</strain>
    </source>
</reference>
<dbReference type="KEGG" id="azc:AZC_1380"/>
<proteinExistence type="predicted"/>
<feature type="transmembrane region" description="Helical" evidence="7">
    <location>
        <begin position="319"/>
        <end position="341"/>
    </location>
</feature>
<accession>A8I1I3</accession>
<dbReference type="GO" id="GO:0042910">
    <property type="term" value="F:xenobiotic transmembrane transporter activity"/>
    <property type="evidence" value="ECO:0007669"/>
    <property type="project" value="InterPro"/>
</dbReference>
<sequence length="456" mass="45881">MDARTRLLLEAPPGRTILRLAWPNVLVMAAQAAVGLIETYFVAKLGADALAGMSLVFPVLMLLQMVSAGAVGGAVLSAVARALGADDRRRVNQVVWTSVLLTLGLSGATTVGVILGGPWLYAVMGGTGGGLAAALTYSGIVFVGAVPLWLFNTFAAMIRGTGNMLVPALVIVGGALVLIPLSPMLIFGVGPFPQLGVAGGAVAVLGYYVAGAVILGWYIWSGQGVLKPSALPPSLSVGPALDILRIGAASTVNAFSTNVTVAATLSLVSAVNPALVAGYGAGVRLEYLLVPLVFGIGAPAAAMAGASMGAGNLRRAGQVAWVAAGMAALITEAIGLGAALAPEPWIRLFSTEPDIVAGGAAYLRAVGPAYGFFGAGFALYFASQGAGRIGIPLIAAILRVAVTVGLGRLAMQAFGTGGLYLALASGLALYAATNALAVRLWSRRAPRAARSPVPEA</sequence>
<keyword evidence="4 7" id="KW-0812">Transmembrane</keyword>
<dbReference type="eggNOG" id="COG0534">
    <property type="taxonomic scope" value="Bacteria"/>
</dbReference>
<dbReference type="HOGENOM" id="CLU_012893_5_3_5"/>
<feature type="transmembrane region" description="Helical" evidence="7">
    <location>
        <begin position="55"/>
        <end position="83"/>
    </location>
</feature>
<organism evidence="8 9">
    <name type="scientific">Azorhizobium caulinodans (strain ATCC 43989 / DSM 5975 / JCM 20966 / LMG 6465 / NBRC 14845 / NCIMB 13405 / ORS 571)</name>
    <dbReference type="NCBI Taxonomy" id="438753"/>
    <lineage>
        <taxon>Bacteria</taxon>
        <taxon>Pseudomonadati</taxon>
        <taxon>Pseudomonadota</taxon>
        <taxon>Alphaproteobacteria</taxon>
        <taxon>Hyphomicrobiales</taxon>
        <taxon>Xanthobacteraceae</taxon>
        <taxon>Azorhizobium</taxon>
    </lineage>
</organism>
<dbReference type="InterPro" id="IPR002528">
    <property type="entry name" value="MATE_fam"/>
</dbReference>
<evidence type="ECO:0000256" key="7">
    <source>
        <dbReference type="SAM" id="Phobius"/>
    </source>
</evidence>
<keyword evidence="2" id="KW-0813">Transport</keyword>
<evidence type="ECO:0000256" key="4">
    <source>
        <dbReference type="ARBA" id="ARBA00022692"/>
    </source>
</evidence>
<evidence type="ECO:0000313" key="8">
    <source>
        <dbReference type="EMBL" id="BAF87378.1"/>
    </source>
</evidence>
<reference evidence="8 9" key="1">
    <citation type="journal article" date="2007" name="Appl. Environ. Microbiol.">
        <title>Rhizobial factors required for stem nodule maturation and maintenance in Sesbania rostrata-Azorhizobium caulinodans ORS571 symbiosis.</title>
        <authorList>
            <person name="Suzuki S."/>
            <person name="Aono T."/>
            <person name="Lee KB."/>
            <person name="Suzuki T."/>
            <person name="Liu CT."/>
            <person name="Miwa H."/>
            <person name="Wakao S."/>
            <person name="Iki T."/>
            <person name="Oyaizu H."/>
        </authorList>
    </citation>
    <scope>NUCLEOTIDE SEQUENCE [LARGE SCALE GENOMIC DNA]</scope>
    <source>
        <strain evidence="9">ATCC 43989 / DSM 5975 / JCM 20966 / LMG 6465 / NBRC 14845 / NCIMB 13405 / ORS 571</strain>
    </source>
</reference>
<keyword evidence="9" id="KW-1185">Reference proteome</keyword>
<name>A8I1I3_AZOC5</name>
<feature type="transmembrane region" description="Helical" evidence="7">
    <location>
        <begin position="287"/>
        <end position="307"/>
    </location>
</feature>
<feature type="transmembrane region" description="Helical" evidence="7">
    <location>
        <begin position="164"/>
        <end position="189"/>
    </location>
</feature>
<feature type="transmembrane region" description="Helical" evidence="7">
    <location>
        <begin position="21"/>
        <end position="43"/>
    </location>
</feature>
<feature type="transmembrane region" description="Helical" evidence="7">
    <location>
        <begin position="95"/>
        <end position="119"/>
    </location>
</feature>
<feature type="transmembrane region" description="Helical" evidence="7">
    <location>
        <begin position="195"/>
        <end position="220"/>
    </location>
</feature>
<dbReference type="GO" id="GO:0005886">
    <property type="term" value="C:plasma membrane"/>
    <property type="evidence" value="ECO:0007669"/>
    <property type="project" value="UniProtKB-SubCell"/>
</dbReference>
<dbReference type="Proteomes" id="UP000000270">
    <property type="component" value="Chromosome"/>
</dbReference>
<dbReference type="STRING" id="438753.AZC_1380"/>
<feature type="transmembrane region" description="Helical" evidence="7">
    <location>
        <begin position="417"/>
        <end position="441"/>
    </location>
</feature>
<dbReference type="RefSeq" id="WP_012169908.1">
    <property type="nucleotide sequence ID" value="NC_009937.1"/>
</dbReference>
<feature type="transmembrane region" description="Helical" evidence="7">
    <location>
        <begin position="131"/>
        <end position="152"/>
    </location>
</feature>
<feature type="transmembrane region" description="Helical" evidence="7">
    <location>
        <begin position="259"/>
        <end position="281"/>
    </location>
</feature>
<reference evidence="8 9" key="5">
    <citation type="journal article" date="2010" name="Appl. Environ. Microbiol.">
        <title>phrR-like gene praR of Azorhizobium caulinodans ORS571 is essential for symbiosis with Sesbania rostrata and is involved in expression of reb genes.</title>
        <authorList>
            <person name="Akiba N."/>
            <person name="Aono T."/>
            <person name="Toyazaki H."/>
            <person name="Sato S."/>
            <person name="Oyaizu H."/>
        </authorList>
    </citation>
    <scope>NUCLEOTIDE SEQUENCE [LARGE SCALE GENOMIC DNA]</scope>
    <source>
        <strain evidence="9">ATCC 43989 / DSM 5975 / JCM 20966 / LMG 6465 / NBRC 14845 / NCIMB 13405 / ORS 571</strain>
    </source>
</reference>
<evidence type="ECO:0000313" key="9">
    <source>
        <dbReference type="Proteomes" id="UP000000270"/>
    </source>
</evidence>
<evidence type="ECO:0000256" key="2">
    <source>
        <dbReference type="ARBA" id="ARBA00022448"/>
    </source>
</evidence>
<evidence type="ECO:0000256" key="1">
    <source>
        <dbReference type="ARBA" id="ARBA00004429"/>
    </source>
</evidence>
<dbReference type="PANTHER" id="PTHR43549:SF3">
    <property type="entry name" value="MULTIDRUG RESISTANCE PROTEIN YPNP-RELATED"/>
    <property type="match status" value="1"/>
</dbReference>
<reference evidence="8 9" key="6">
    <citation type="journal article" date="2011" name="Appl. Environ. Microbiol.">
        <title>Involvement of the azorhizobial chromosome partition gene (parA) in the onset of bacteroid differentiation during Sesbania rostrata stem nodule development.</title>
        <authorList>
            <person name="Liu CT."/>
            <person name="Lee KB."/>
            <person name="Wang YS."/>
            <person name="Peng MH."/>
            <person name="Lee KT."/>
            <person name="Suzuki S."/>
            <person name="Suzuki T."/>
            <person name="Oyaizu H."/>
        </authorList>
    </citation>
    <scope>NUCLEOTIDE SEQUENCE [LARGE SCALE GENOMIC DNA]</scope>
    <source>
        <strain evidence="9">ATCC 43989 / DSM 5975 / JCM 20966 / LMG 6465 / NBRC 14845 / NCIMB 13405 / ORS 571</strain>
    </source>
</reference>
<dbReference type="GO" id="GO:0015297">
    <property type="term" value="F:antiporter activity"/>
    <property type="evidence" value="ECO:0007669"/>
    <property type="project" value="InterPro"/>
</dbReference>
<feature type="transmembrane region" description="Helical" evidence="7">
    <location>
        <begin position="389"/>
        <end position="411"/>
    </location>
</feature>
<comment type="subcellular location">
    <subcellularLocation>
        <location evidence="1">Cell inner membrane</location>
        <topology evidence="1">Multi-pass membrane protein</topology>
    </subcellularLocation>
</comment>
<evidence type="ECO:0000256" key="5">
    <source>
        <dbReference type="ARBA" id="ARBA00022989"/>
    </source>
</evidence>
<dbReference type="Pfam" id="PF01554">
    <property type="entry name" value="MatE"/>
    <property type="match status" value="2"/>
</dbReference>
<dbReference type="EMBL" id="AP009384">
    <property type="protein sequence ID" value="BAF87378.1"/>
    <property type="molecule type" value="Genomic_DNA"/>
</dbReference>
<keyword evidence="3" id="KW-1003">Cell membrane</keyword>
<dbReference type="PIRSF" id="PIRSF006603">
    <property type="entry name" value="DinF"/>
    <property type="match status" value="1"/>
</dbReference>
<dbReference type="AlphaFoldDB" id="A8I1I3"/>
<dbReference type="PANTHER" id="PTHR43549">
    <property type="entry name" value="MULTIDRUG RESISTANCE PROTEIN YPNP-RELATED"/>
    <property type="match status" value="1"/>
</dbReference>
<dbReference type="InterPro" id="IPR052031">
    <property type="entry name" value="Membrane_Transporter-Flippase"/>
</dbReference>
<protein>
    <submittedName>
        <fullName evidence="8">Multi antimicrobial extrusion protein</fullName>
    </submittedName>
</protein>
<reference evidence="8 9" key="4">
    <citation type="journal article" date="2009" name="Appl. Environ. Microbiol.">
        <title>Comparative genome-wide transcriptional profiling of Azorhizobium caulinodans ORS571 grown under free-living and symbiotic conditions.</title>
        <authorList>
            <person name="Tsukada S."/>
            <person name="Aono T."/>
            <person name="Akiba N."/>
            <person name="Lee KB."/>
            <person name="Liu CT."/>
            <person name="Toyazaki H."/>
            <person name="Oyaizu H."/>
        </authorList>
    </citation>
    <scope>NUCLEOTIDE SEQUENCE [LARGE SCALE GENOMIC DNA]</scope>
    <source>
        <strain evidence="9">ATCC 43989 / DSM 5975 / JCM 20966 / LMG 6465 / NBRC 14845 / NCIMB 13405 / ORS 571</strain>
    </source>
</reference>
<gene>
    <name evidence="8" type="primary">matE</name>
    <name evidence="8" type="ordered locus">AZC_1380</name>
</gene>
<keyword evidence="6 7" id="KW-0472">Membrane</keyword>